<evidence type="ECO:0000256" key="2">
    <source>
        <dbReference type="ARBA" id="ARBA00022741"/>
    </source>
</evidence>
<dbReference type="OrthoDB" id="278998at2"/>
<dbReference type="SUPFAM" id="SSF56112">
    <property type="entry name" value="Protein kinase-like (PK-like)"/>
    <property type="match status" value="1"/>
</dbReference>
<dbReference type="Proteomes" id="UP000317093">
    <property type="component" value="Chromosome"/>
</dbReference>
<dbReference type="InterPro" id="IPR008271">
    <property type="entry name" value="Ser/Thr_kinase_AS"/>
</dbReference>
<dbReference type="EC" id="2.7.11.1" evidence="6"/>
<dbReference type="AlphaFoldDB" id="A0A518AWT6"/>
<dbReference type="InterPro" id="IPR011009">
    <property type="entry name" value="Kinase-like_dom_sf"/>
</dbReference>
<dbReference type="InterPro" id="IPR000719">
    <property type="entry name" value="Prot_kinase_dom"/>
</dbReference>
<keyword evidence="1 6" id="KW-0808">Transferase</keyword>
<dbReference type="PROSITE" id="PS50011">
    <property type="entry name" value="PROTEIN_KINASE_DOM"/>
    <property type="match status" value="1"/>
</dbReference>
<feature type="domain" description="Protein kinase" evidence="5">
    <location>
        <begin position="29"/>
        <end position="281"/>
    </location>
</feature>
<dbReference type="GO" id="GO:0004674">
    <property type="term" value="F:protein serine/threonine kinase activity"/>
    <property type="evidence" value="ECO:0007669"/>
    <property type="project" value="UniProtKB-EC"/>
</dbReference>
<protein>
    <submittedName>
        <fullName evidence="6">Serine/threonine-protein kinase PknF</fullName>
        <ecNumber evidence="6">2.7.11.1</ecNumber>
    </submittedName>
</protein>
<keyword evidence="7" id="KW-1185">Reference proteome</keyword>
<organism evidence="6 7">
    <name type="scientific">Kolteria novifilia</name>
    <dbReference type="NCBI Taxonomy" id="2527975"/>
    <lineage>
        <taxon>Bacteria</taxon>
        <taxon>Pseudomonadati</taxon>
        <taxon>Planctomycetota</taxon>
        <taxon>Planctomycetia</taxon>
        <taxon>Kolteriales</taxon>
        <taxon>Kolteriaceae</taxon>
        <taxon>Kolteria</taxon>
    </lineage>
</organism>
<evidence type="ECO:0000259" key="5">
    <source>
        <dbReference type="PROSITE" id="PS50011"/>
    </source>
</evidence>
<dbReference type="Gene3D" id="1.10.510.10">
    <property type="entry name" value="Transferase(Phosphotransferase) domain 1"/>
    <property type="match status" value="1"/>
</dbReference>
<sequence>MTVRIGRTPQSEALMANLLKPNAQLIPGYRLIRHIGRGGFGEVWEAEAPGGLSKAIKVAPVESSREPLNVRELDGLRKVRALRHPFLLSIERFEVIDDAFLVIVMELADKSLDERFAECRKQNKRGIPRDELLRYLVEAAEVLDVMNKEHGLQHLDVKPGNLLLSSGHVKVADFGLVQPGNTQMSVSGMAISPPYAPPELFDGQVEDTADQYSLAVMYQELLTGERPFEAPDVRQLIYLHLTGKPNLAPLPASDRSIVARAIQRDPSHRYPSCRAFARALLEATGLGTSMMMTPAPYDVDDPVAPVEPAKAHFVRHREERAESNGQKDTIRIPRALPKAPTETLSGVSVTEERVKATFLAFLPLEIYAHKLRGFMDALGAELINCQSERTVLRLRGQSKRWFHLRSKGLLLEITTSNISPHSGVRVVETIVRGGGLPGEELTRRGMLLIRCLKSFLMASDDPKQRLQKSNEQLREEILG</sequence>
<keyword evidence="2" id="KW-0547">Nucleotide-binding</keyword>
<gene>
    <name evidence="6" type="primary">pknF_1</name>
    <name evidence="6" type="ORF">Pan216_00260</name>
</gene>
<dbReference type="GO" id="GO:0005524">
    <property type="term" value="F:ATP binding"/>
    <property type="evidence" value="ECO:0007669"/>
    <property type="project" value="UniProtKB-KW"/>
</dbReference>
<dbReference type="SMART" id="SM00220">
    <property type="entry name" value="S_TKc"/>
    <property type="match status" value="1"/>
</dbReference>
<evidence type="ECO:0000256" key="1">
    <source>
        <dbReference type="ARBA" id="ARBA00022679"/>
    </source>
</evidence>
<dbReference type="PANTHER" id="PTHR43289:SF34">
    <property type="entry name" value="SERINE_THREONINE-PROTEIN KINASE YBDM-RELATED"/>
    <property type="match status" value="1"/>
</dbReference>
<dbReference type="EMBL" id="CP036279">
    <property type="protein sequence ID" value="QDU59199.1"/>
    <property type="molecule type" value="Genomic_DNA"/>
</dbReference>
<evidence type="ECO:0000256" key="3">
    <source>
        <dbReference type="ARBA" id="ARBA00022777"/>
    </source>
</evidence>
<name>A0A518AWT6_9BACT</name>
<keyword evidence="4" id="KW-0067">ATP-binding</keyword>
<dbReference type="KEGG" id="knv:Pan216_00260"/>
<proteinExistence type="predicted"/>
<evidence type="ECO:0000313" key="6">
    <source>
        <dbReference type="EMBL" id="QDU59199.1"/>
    </source>
</evidence>
<dbReference type="Pfam" id="PF00069">
    <property type="entry name" value="Pkinase"/>
    <property type="match status" value="1"/>
</dbReference>
<dbReference type="CDD" id="cd14014">
    <property type="entry name" value="STKc_PknB_like"/>
    <property type="match status" value="1"/>
</dbReference>
<dbReference type="PROSITE" id="PS00108">
    <property type="entry name" value="PROTEIN_KINASE_ST"/>
    <property type="match status" value="1"/>
</dbReference>
<reference evidence="6 7" key="1">
    <citation type="submission" date="2019-02" db="EMBL/GenBank/DDBJ databases">
        <title>Deep-cultivation of Planctomycetes and their phenomic and genomic characterization uncovers novel biology.</title>
        <authorList>
            <person name="Wiegand S."/>
            <person name="Jogler M."/>
            <person name="Boedeker C."/>
            <person name="Pinto D."/>
            <person name="Vollmers J."/>
            <person name="Rivas-Marin E."/>
            <person name="Kohn T."/>
            <person name="Peeters S.H."/>
            <person name="Heuer A."/>
            <person name="Rast P."/>
            <person name="Oberbeckmann S."/>
            <person name="Bunk B."/>
            <person name="Jeske O."/>
            <person name="Meyerdierks A."/>
            <person name="Storesund J.E."/>
            <person name="Kallscheuer N."/>
            <person name="Luecker S."/>
            <person name="Lage O.M."/>
            <person name="Pohl T."/>
            <person name="Merkel B.J."/>
            <person name="Hornburger P."/>
            <person name="Mueller R.-W."/>
            <person name="Bruemmer F."/>
            <person name="Labrenz M."/>
            <person name="Spormann A.M."/>
            <person name="Op den Camp H."/>
            <person name="Overmann J."/>
            <person name="Amann R."/>
            <person name="Jetten M.S.M."/>
            <person name="Mascher T."/>
            <person name="Medema M.H."/>
            <person name="Devos D.P."/>
            <person name="Kaster A.-K."/>
            <person name="Ovreas L."/>
            <person name="Rohde M."/>
            <person name="Galperin M.Y."/>
            <person name="Jogler C."/>
        </authorList>
    </citation>
    <scope>NUCLEOTIDE SEQUENCE [LARGE SCALE GENOMIC DNA]</scope>
    <source>
        <strain evidence="6 7">Pan216</strain>
    </source>
</reference>
<evidence type="ECO:0000313" key="7">
    <source>
        <dbReference type="Proteomes" id="UP000317093"/>
    </source>
</evidence>
<dbReference type="PANTHER" id="PTHR43289">
    <property type="entry name" value="MITOGEN-ACTIVATED PROTEIN KINASE KINASE KINASE 20-RELATED"/>
    <property type="match status" value="1"/>
</dbReference>
<evidence type="ECO:0000256" key="4">
    <source>
        <dbReference type="ARBA" id="ARBA00022840"/>
    </source>
</evidence>
<keyword evidence="3 6" id="KW-0418">Kinase</keyword>
<accession>A0A518AWT6</accession>